<feature type="transmembrane region" description="Helical" evidence="2">
    <location>
        <begin position="308"/>
        <end position="329"/>
    </location>
</feature>
<keyword evidence="2" id="KW-1133">Transmembrane helix</keyword>
<protein>
    <submittedName>
        <fullName evidence="3">Uncharacterized protein</fullName>
    </submittedName>
</protein>
<keyword evidence="2" id="KW-0812">Transmembrane</keyword>
<gene>
    <name evidence="3" type="ORF">ACO22_00978</name>
</gene>
<evidence type="ECO:0000256" key="2">
    <source>
        <dbReference type="SAM" id="Phobius"/>
    </source>
</evidence>
<sequence>MKCIPLQAPRRVRGSVCQLCQFSKSIPHRERAAVHIQSTGVSTRFNTLLPNAGHQKRSFRSVFNLHNGISRRFASGGTYAKPHGDPEAMLKMVFKEYQTMIASPRVPSDEAVVQFLQRCGEVVKIALSKNYDTVFSLATNSDTNATSSLLDLDVEDRGNGTGTGTGTISAPQTLPKQSPKSSKTSNFQSRMATEISSLLNDLLRNPKIFISPEVLRYYTLLQAQLKEADHFPEIFSLYATKPVPNDNGSTITYHTPNPKTVKSAIPKDLANIALDVAIEKKNLALCLAIIDESFCKPAFYRSKFFRKAALPLAGLATAPTAAYAAALYISTLQSAMDPNTALWLSFSAILAYVGFTSSIGMVAITTANDQMMRVVWIPGMPLRQRWLREEERAAMDKVAVAWGFKDPMRIGEEEGEEWESLREFLGMRGMILDKTDLMDGMDKGSTQHGIEEKQESENPMLEAKEYKWNFQVVNVHVSLLYILQRPN</sequence>
<organism evidence="3 4">
    <name type="scientific">Paracoccidioides brasiliensis</name>
    <dbReference type="NCBI Taxonomy" id="121759"/>
    <lineage>
        <taxon>Eukaryota</taxon>
        <taxon>Fungi</taxon>
        <taxon>Dikarya</taxon>
        <taxon>Ascomycota</taxon>
        <taxon>Pezizomycotina</taxon>
        <taxon>Eurotiomycetes</taxon>
        <taxon>Eurotiomycetidae</taxon>
        <taxon>Onygenales</taxon>
        <taxon>Ajellomycetaceae</taxon>
        <taxon>Paracoccidioides</taxon>
    </lineage>
</organism>
<evidence type="ECO:0000313" key="3">
    <source>
        <dbReference type="EMBL" id="ODH43634.1"/>
    </source>
</evidence>
<evidence type="ECO:0000313" key="4">
    <source>
        <dbReference type="Proteomes" id="UP000242814"/>
    </source>
</evidence>
<proteinExistence type="predicted"/>
<comment type="caution">
    <text evidence="3">The sequence shown here is derived from an EMBL/GenBank/DDBJ whole genome shotgun (WGS) entry which is preliminary data.</text>
</comment>
<name>A0A1D2JMY3_PARBR</name>
<dbReference type="EMBL" id="LZYO01000022">
    <property type="protein sequence ID" value="ODH43634.1"/>
    <property type="molecule type" value="Genomic_DNA"/>
</dbReference>
<dbReference type="AlphaFoldDB" id="A0A1D2JMY3"/>
<dbReference type="Proteomes" id="UP000242814">
    <property type="component" value="Unassembled WGS sequence"/>
</dbReference>
<feature type="transmembrane region" description="Helical" evidence="2">
    <location>
        <begin position="341"/>
        <end position="364"/>
    </location>
</feature>
<feature type="region of interest" description="Disordered" evidence="1">
    <location>
        <begin position="153"/>
        <end position="187"/>
    </location>
</feature>
<reference evidence="3 4" key="1">
    <citation type="submission" date="2016-06" db="EMBL/GenBank/DDBJ databases">
        <authorList>
            <person name="Kjaerup R.B."/>
            <person name="Dalgaard T.S."/>
            <person name="Juul-Madsen H.R."/>
        </authorList>
    </citation>
    <scope>NUCLEOTIDE SEQUENCE [LARGE SCALE GENOMIC DNA]</scope>
    <source>
        <strain evidence="3 4">Pb300</strain>
    </source>
</reference>
<accession>A0A1D2JMY3</accession>
<dbReference type="VEuPathDB" id="FungiDB:PABG_00417"/>
<feature type="compositionally biased region" description="Polar residues" evidence="1">
    <location>
        <begin position="168"/>
        <end position="187"/>
    </location>
</feature>
<dbReference type="VEuPathDB" id="FungiDB:PADG_02827"/>
<evidence type="ECO:0000256" key="1">
    <source>
        <dbReference type="SAM" id="MobiDB-lite"/>
    </source>
</evidence>
<keyword evidence="2" id="KW-0472">Membrane</keyword>